<dbReference type="InterPro" id="IPR056034">
    <property type="entry name" value="DUF7615"/>
</dbReference>
<evidence type="ECO:0000256" key="1">
    <source>
        <dbReference type="ARBA" id="ARBA00004123"/>
    </source>
</evidence>
<name>A0AAE1IUW1_9FABA</name>
<dbReference type="InterPro" id="IPR032881">
    <property type="entry name" value="Oberon-like_PHD"/>
</dbReference>
<organism evidence="9 10">
    <name type="scientific">Acacia crassicarpa</name>
    <name type="common">northern wattle</name>
    <dbReference type="NCBI Taxonomy" id="499986"/>
    <lineage>
        <taxon>Eukaryota</taxon>
        <taxon>Viridiplantae</taxon>
        <taxon>Streptophyta</taxon>
        <taxon>Embryophyta</taxon>
        <taxon>Tracheophyta</taxon>
        <taxon>Spermatophyta</taxon>
        <taxon>Magnoliopsida</taxon>
        <taxon>eudicotyledons</taxon>
        <taxon>Gunneridae</taxon>
        <taxon>Pentapetalae</taxon>
        <taxon>rosids</taxon>
        <taxon>fabids</taxon>
        <taxon>Fabales</taxon>
        <taxon>Fabaceae</taxon>
        <taxon>Caesalpinioideae</taxon>
        <taxon>mimosoid clade</taxon>
        <taxon>Acacieae</taxon>
        <taxon>Acacia</taxon>
    </lineage>
</organism>
<feature type="domain" description="DUF7615" evidence="8">
    <location>
        <begin position="372"/>
        <end position="474"/>
    </location>
</feature>
<keyword evidence="4" id="KW-0862">Zinc</keyword>
<dbReference type="GO" id="GO:0008270">
    <property type="term" value="F:zinc ion binding"/>
    <property type="evidence" value="ECO:0007669"/>
    <property type="project" value="UniProtKB-KW"/>
</dbReference>
<evidence type="ECO:0000259" key="8">
    <source>
        <dbReference type="Pfam" id="PF24590"/>
    </source>
</evidence>
<proteinExistence type="predicted"/>
<dbReference type="PANTHER" id="PTHR33345:SF6">
    <property type="entry name" value="OS03G0747200 PROTEIN"/>
    <property type="match status" value="1"/>
</dbReference>
<evidence type="ECO:0000256" key="3">
    <source>
        <dbReference type="ARBA" id="ARBA00022771"/>
    </source>
</evidence>
<keyword evidence="2" id="KW-0479">Metal-binding</keyword>
<dbReference type="InterPro" id="IPR055508">
    <property type="entry name" value="DUF7081"/>
</dbReference>
<evidence type="ECO:0000259" key="7">
    <source>
        <dbReference type="Pfam" id="PF23299"/>
    </source>
</evidence>
<evidence type="ECO:0000313" key="10">
    <source>
        <dbReference type="Proteomes" id="UP001293593"/>
    </source>
</evidence>
<feature type="domain" description="Oberon-like PHD finger" evidence="6">
    <location>
        <begin position="162"/>
        <end position="293"/>
    </location>
</feature>
<keyword evidence="5" id="KW-0539">Nucleus</keyword>
<reference evidence="9" key="1">
    <citation type="submission" date="2023-10" db="EMBL/GenBank/DDBJ databases">
        <title>Chromosome-level genome of the transformable northern wattle, Acacia crassicarpa.</title>
        <authorList>
            <person name="Massaro I."/>
            <person name="Sinha N.R."/>
            <person name="Poethig S."/>
            <person name="Leichty A.R."/>
        </authorList>
    </citation>
    <scope>NUCLEOTIDE SEQUENCE</scope>
    <source>
        <strain evidence="9">Acra3RX</strain>
        <tissue evidence="9">Leaf</tissue>
    </source>
</reference>
<accession>A0AAE1IUW1</accession>
<keyword evidence="10" id="KW-1185">Reference proteome</keyword>
<sequence length="481" mass="54300">MEMDAENIGSPTGMNPLALIPVVGETSGEGLPYAPENWPEPGDVWGWRTGKRVAQNGHFLDRYLYLPRRLSRSENPGSSRKYRVCFPSKLAVERYIKLNFPETDIDAFFAIFSWKIPSMPSIPTQGNSEPIVAVPLQQVSPNSFTELSAYELQPDSCGCKVKNKECNNQKLKKPEDCLPAMPCDICCAEPGFCRDCCCILCSKTVDSAYGGYNYIKCQEKTGNNICGHISHLECALRCRMAGTVGGSIGLDAEYYCRRCDRRTDLIPHVNKLAQICETIDSRDDIENILNLSACLLRGSKKDIAKSLLNRIELANLKLKCGTNVEDIWVDDENHTAYSAGLEENGHAAMDIQPQESPLNVRESESCSDLDVTVKHEMDIDQVLQNLRKSQEYEYKLAEERLHVQKNYLSNLHQQLNSERYELARPRSSSSSLVVSDQAIRKREEQISLETQKFEVMKKVRNGFGRTSHDLLREHFGLEIED</sequence>
<evidence type="ECO:0000256" key="5">
    <source>
        <dbReference type="ARBA" id="ARBA00023242"/>
    </source>
</evidence>
<dbReference type="Pfam" id="PF24590">
    <property type="entry name" value="DUF7615"/>
    <property type="match status" value="1"/>
</dbReference>
<dbReference type="PANTHER" id="PTHR33345">
    <property type="entry name" value="ADAPTER PROTEIN, PUTATIVE-RELATED"/>
    <property type="match status" value="1"/>
</dbReference>
<dbReference type="Proteomes" id="UP001293593">
    <property type="component" value="Unassembled WGS sequence"/>
</dbReference>
<protein>
    <recommendedName>
        <fullName evidence="11">Oberon PHD finger domain-containing protein</fullName>
    </recommendedName>
</protein>
<dbReference type="Pfam" id="PF07227">
    <property type="entry name" value="PHD_Oberon"/>
    <property type="match status" value="1"/>
</dbReference>
<evidence type="ECO:0000259" key="6">
    <source>
        <dbReference type="Pfam" id="PF07227"/>
    </source>
</evidence>
<dbReference type="AlphaFoldDB" id="A0AAE1IUW1"/>
<dbReference type="Pfam" id="PF23299">
    <property type="entry name" value="DUF7081"/>
    <property type="match status" value="1"/>
</dbReference>
<evidence type="ECO:0000256" key="2">
    <source>
        <dbReference type="ARBA" id="ARBA00022723"/>
    </source>
</evidence>
<evidence type="ECO:0008006" key="11">
    <source>
        <dbReference type="Google" id="ProtNLM"/>
    </source>
</evidence>
<evidence type="ECO:0000256" key="4">
    <source>
        <dbReference type="ARBA" id="ARBA00022833"/>
    </source>
</evidence>
<dbReference type="GO" id="GO:0005634">
    <property type="term" value="C:nucleus"/>
    <property type="evidence" value="ECO:0007669"/>
    <property type="project" value="UniProtKB-SubCell"/>
</dbReference>
<keyword evidence="3" id="KW-0863">Zinc-finger</keyword>
<comment type="subcellular location">
    <subcellularLocation>
        <location evidence="1">Nucleus</location>
    </subcellularLocation>
</comment>
<evidence type="ECO:0000313" key="9">
    <source>
        <dbReference type="EMBL" id="KAK4257955.1"/>
    </source>
</evidence>
<dbReference type="EMBL" id="JAWXYG010000012">
    <property type="protein sequence ID" value="KAK4257955.1"/>
    <property type="molecule type" value="Genomic_DNA"/>
</dbReference>
<comment type="caution">
    <text evidence="9">The sequence shown here is derived from an EMBL/GenBank/DDBJ whole genome shotgun (WGS) entry which is preliminary data.</text>
</comment>
<gene>
    <name evidence="9" type="ORF">QN277_007476</name>
</gene>
<feature type="domain" description="DUF7081" evidence="7">
    <location>
        <begin position="21"/>
        <end position="118"/>
    </location>
</feature>